<evidence type="ECO:0000256" key="1">
    <source>
        <dbReference type="SAM" id="MobiDB-lite"/>
    </source>
</evidence>
<evidence type="ECO:0000313" key="3">
    <source>
        <dbReference type="Proteomes" id="UP001460270"/>
    </source>
</evidence>
<organism evidence="2 3">
    <name type="scientific">Mugilogobius chulae</name>
    <name type="common">yellowstripe goby</name>
    <dbReference type="NCBI Taxonomy" id="88201"/>
    <lineage>
        <taxon>Eukaryota</taxon>
        <taxon>Metazoa</taxon>
        <taxon>Chordata</taxon>
        <taxon>Craniata</taxon>
        <taxon>Vertebrata</taxon>
        <taxon>Euteleostomi</taxon>
        <taxon>Actinopterygii</taxon>
        <taxon>Neopterygii</taxon>
        <taxon>Teleostei</taxon>
        <taxon>Neoteleostei</taxon>
        <taxon>Acanthomorphata</taxon>
        <taxon>Gobiaria</taxon>
        <taxon>Gobiiformes</taxon>
        <taxon>Gobioidei</taxon>
        <taxon>Gobiidae</taxon>
        <taxon>Gobionellinae</taxon>
        <taxon>Mugilogobius</taxon>
    </lineage>
</organism>
<proteinExistence type="predicted"/>
<keyword evidence="3" id="KW-1185">Reference proteome</keyword>
<dbReference type="Proteomes" id="UP001460270">
    <property type="component" value="Unassembled WGS sequence"/>
</dbReference>
<feature type="region of interest" description="Disordered" evidence="1">
    <location>
        <begin position="64"/>
        <end position="91"/>
    </location>
</feature>
<evidence type="ECO:0000313" key="2">
    <source>
        <dbReference type="EMBL" id="KAK7886498.1"/>
    </source>
</evidence>
<accession>A0AAW0N6L2</accession>
<dbReference type="EMBL" id="JBBPFD010000019">
    <property type="protein sequence ID" value="KAK7886498.1"/>
    <property type="molecule type" value="Genomic_DNA"/>
</dbReference>
<name>A0AAW0N6L2_9GOBI</name>
<gene>
    <name evidence="2" type="ORF">WMY93_026119</name>
</gene>
<protein>
    <submittedName>
        <fullName evidence="2">Uncharacterized protein</fullName>
    </submittedName>
</protein>
<sequence length="117" mass="12928">MSEVFSLSCSGATGDHGLKWAFQTYEQTDEKRENRAGVGAELSWGVQCILTNTITTEACNGERWTQSHRGTAADSVNGKKADPDISSSWTSPRVEQRRILIRGRISSVNTQLNQKLL</sequence>
<reference evidence="3" key="1">
    <citation type="submission" date="2024-04" db="EMBL/GenBank/DDBJ databases">
        <title>Salinicola lusitanus LLJ914,a marine bacterium isolated from the Okinawa Trough.</title>
        <authorList>
            <person name="Li J."/>
        </authorList>
    </citation>
    <scope>NUCLEOTIDE SEQUENCE [LARGE SCALE GENOMIC DNA]</scope>
</reference>
<comment type="caution">
    <text evidence="2">The sequence shown here is derived from an EMBL/GenBank/DDBJ whole genome shotgun (WGS) entry which is preliminary data.</text>
</comment>
<dbReference type="AlphaFoldDB" id="A0AAW0N6L2"/>